<reference evidence="1" key="1">
    <citation type="journal article" date="2020" name="Fungal Divers.">
        <title>Resolving the Mortierellaceae phylogeny through synthesis of multi-gene phylogenetics and phylogenomics.</title>
        <authorList>
            <person name="Vandepol N."/>
            <person name="Liber J."/>
            <person name="Desiro A."/>
            <person name="Na H."/>
            <person name="Kennedy M."/>
            <person name="Barry K."/>
            <person name="Grigoriev I.V."/>
            <person name="Miller A.N."/>
            <person name="O'Donnell K."/>
            <person name="Stajich J.E."/>
            <person name="Bonito G."/>
        </authorList>
    </citation>
    <scope>NUCLEOTIDE SEQUENCE</scope>
    <source>
        <strain evidence="1">NVP60</strain>
    </source>
</reference>
<accession>A0A9P6QW97</accession>
<proteinExistence type="predicted"/>
<keyword evidence="2" id="KW-1185">Reference proteome</keyword>
<evidence type="ECO:0000313" key="2">
    <source>
        <dbReference type="Proteomes" id="UP000823405"/>
    </source>
</evidence>
<organism evidence="1 2">
    <name type="scientific">Linnemannia gamsii</name>
    <dbReference type="NCBI Taxonomy" id="64522"/>
    <lineage>
        <taxon>Eukaryota</taxon>
        <taxon>Fungi</taxon>
        <taxon>Fungi incertae sedis</taxon>
        <taxon>Mucoromycota</taxon>
        <taxon>Mortierellomycotina</taxon>
        <taxon>Mortierellomycetes</taxon>
        <taxon>Mortierellales</taxon>
        <taxon>Mortierellaceae</taxon>
        <taxon>Linnemannia</taxon>
    </lineage>
</organism>
<sequence>MRTDTPIANYVLPWIPHVKEITIRKRVWTAIANALVLRCQELEGCPKMRIFDAIHHRIDAKQLTKKPFACEGLETFRCQVVGLERQSKDAASMFGRITELSAAGRDAIGVAATIQKMAERLQEQQVKIFEQFSRLTQLTTLDLGYAWRNPNALSEGTHFTYKGADGKYYVRYGNPIRGTLELTLETGFDRLWTLTRLEVFGFEGVDFRLGKPELEWMAANWPRLRVLRGLQKDDHLPQIEPDLNKVELRRHMKVLRPEVKHQGLALKMAR</sequence>
<name>A0A9P6QW97_9FUNG</name>
<dbReference type="OrthoDB" id="2430393at2759"/>
<dbReference type="Proteomes" id="UP000823405">
    <property type="component" value="Unassembled WGS sequence"/>
</dbReference>
<protein>
    <submittedName>
        <fullName evidence="1">Uncharacterized protein</fullName>
    </submittedName>
</protein>
<gene>
    <name evidence="1" type="ORF">BGZ97_004049</name>
</gene>
<comment type="caution">
    <text evidence="1">The sequence shown here is derived from an EMBL/GenBank/DDBJ whole genome shotgun (WGS) entry which is preliminary data.</text>
</comment>
<dbReference type="AlphaFoldDB" id="A0A9P6QW97"/>
<dbReference type="EMBL" id="JAAAIN010001994">
    <property type="protein sequence ID" value="KAG0298392.1"/>
    <property type="molecule type" value="Genomic_DNA"/>
</dbReference>
<evidence type="ECO:0000313" key="1">
    <source>
        <dbReference type="EMBL" id="KAG0298392.1"/>
    </source>
</evidence>